<dbReference type="Gene3D" id="3.30.530.20">
    <property type="match status" value="1"/>
</dbReference>
<gene>
    <name evidence="1" type="ORF">Plil01_000800600</name>
</gene>
<dbReference type="EMBL" id="BSXW01000380">
    <property type="protein sequence ID" value="GMF20571.1"/>
    <property type="molecule type" value="Genomic_DNA"/>
</dbReference>
<sequence>MREESFASPFQPVTLSRSDSNELQVVSKTILDANLGRYRHFVDLDGGDVSLETWKPVQSIDQVQVFVERQSRSSFTPFQVNPAAEKSILQPLLCVGSIPGRLDDIMFSLVKSRVDASLRGNELSEAAVLSTLKAPTAAHPFQSIAVKWAELDVRLKSMGFVKNHDYIFIQATGVQRLLSGERVGYHLLHSIDLVKAPILPGRVRAQLSVCSFFRQATKTSVSLYSLGMMDSMGDRARRVVVPHFIKALLSTFKPLQKLRRRTWLLFLPTFSPASIASTTLEIAVEQPPPATGTLCVCEATEDDGRRSLTVMETLFTQFLLIGLLTLKRSTSSSLTSLPTRSIALHLEGVLDSNGNAFFEISDHKWPPQIHRDDDGVKA</sequence>
<reference evidence="1" key="1">
    <citation type="submission" date="2023-04" db="EMBL/GenBank/DDBJ databases">
        <title>Phytophthora lilii NBRC 32176.</title>
        <authorList>
            <person name="Ichikawa N."/>
            <person name="Sato H."/>
            <person name="Tonouchi N."/>
        </authorList>
    </citation>
    <scope>NUCLEOTIDE SEQUENCE</scope>
    <source>
        <strain evidence="1">NBRC 32176</strain>
    </source>
</reference>
<proteinExistence type="predicted"/>
<evidence type="ECO:0000313" key="2">
    <source>
        <dbReference type="Proteomes" id="UP001165083"/>
    </source>
</evidence>
<protein>
    <submittedName>
        <fullName evidence="1">Unnamed protein product</fullName>
    </submittedName>
</protein>
<dbReference type="PANTHER" id="PTHR13510">
    <property type="entry name" value="FYVE-FINGER-CONTAINING RAB5 EFFECTOR PROTEIN RABENOSYN-5-RELATED"/>
    <property type="match status" value="1"/>
</dbReference>
<evidence type="ECO:0000313" key="1">
    <source>
        <dbReference type="EMBL" id="GMF20571.1"/>
    </source>
</evidence>
<dbReference type="OrthoDB" id="115921at2759"/>
<name>A0A9W6WXV1_9STRA</name>
<accession>A0A9W6WXV1</accession>
<dbReference type="PANTHER" id="PTHR13510:SF44">
    <property type="entry name" value="RABENOSYN-5"/>
    <property type="match status" value="1"/>
</dbReference>
<keyword evidence="2" id="KW-1185">Reference proteome</keyword>
<dbReference type="InterPro" id="IPR052727">
    <property type="entry name" value="Rab4/Rab5_effector"/>
</dbReference>
<dbReference type="AlphaFoldDB" id="A0A9W6WXV1"/>
<comment type="caution">
    <text evidence="1">The sequence shown here is derived from an EMBL/GenBank/DDBJ whole genome shotgun (WGS) entry which is preliminary data.</text>
</comment>
<organism evidence="1 2">
    <name type="scientific">Phytophthora lilii</name>
    <dbReference type="NCBI Taxonomy" id="2077276"/>
    <lineage>
        <taxon>Eukaryota</taxon>
        <taxon>Sar</taxon>
        <taxon>Stramenopiles</taxon>
        <taxon>Oomycota</taxon>
        <taxon>Peronosporomycetes</taxon>
        <taxon>Peronosporales</taxon>
        <taxon>Peronosporaceae</taxon>
        <taxon>Phytophthora</taxon>
    </lineage>
</organism>
<dbReference type="InterPro" id="IPR023393">
    <property type="entry name" value="START-like_dom_sf"/>
</dbReference>
<dbReference type="Proteomes" id="UP001165083">
    <property type="component" value="Unassembled WGS sequence"/>
</dbReference>